<comment type="caution">
    <text evidence="2">The sequence shown here is derived from an EMBL/GenBank/DDBJ whole genome shotgun (WGS) entry which is preliminary data.</text>
</comment>
<keyword evidence="3" id="KW-1185">Reference proteome</keyword>
<evidence type="ECO:0000313" key="3">
    <source>
        <dbReference type="Proteomes" id="UP001150266"/>
    </source>
</evidence>
<dbReference type="AlphaFoldDB" id="A0A9W9A6L0"/>
<name>A0A9W9A6L0_9AGAR</name>
<organism evidence="2 3">
    <name type="scientific">Lentinula aciculospora</name>
    <dbReference type="NCBI Taxonomy" id="153920"/>
    <lineage>
        <taxon>Eukaryota</taxon>
        <taxon>Fungi</taxon>
        <taxon>Dikarya</taxon>
        <taxon>Basidiomycota</taxon>
        <taxon>Agaricomycotina</taxon>
        <taxon>Agaricomycetes</taxon>
        <taxon>Agaricomycetidae</taxon>
        <taxon>Agaricales</taxon>
        <taxon>Marasmiineae</taxon>
        <taxon>Omphalotaceae</taxon>
        <taxon>Lentinula</taxon>
    </lineage>
</organism>
<dbReference type="EMBL" id="JAOTPV010000014">
    <property type="protein sequence ID" value="KAJ4475618.1"/>
    <property type="molecule type" value="Genomic_DNA"/>
</dbReference>
<evidence type="ECO:0000313" key="2">
    <source>
        <dbReference type="EMBL" id="KAJ4475618.1"/>
    </source>
</evidence>
<reference evidence="2" key="1">
    <citation type="submission" date="2022-08" db="EMBL/GenBank/DDBJ databases">
        <title>A Global Phylogenomic Analysis of the Shiitake Genus Lentinula.</title>
        <authorList>
            <consortium name="DOE Joint Genome Institute"/>
            <person name="Sierra-Patev S."/>
            <person name="Min B."/>
            <person name="Naranjo-Ortiz M."/>
            <person name="Looney B."/>
            <person name="Konkel Z."/>
            <person name="Slot J.C."/>
            <person name="Sakamoto Y."/>
            <person name="Steenwyk J.L."/>
            <person name="Rokas A."/>
            <person name="Carro J."/>
            <person name="Camarero S."/>
            <person name="Ferreira P."/>
            <person name="Molpeceres G."/>
            <person name="Ruiz-Duenas F.J."/>
            <person name="Serrano A."/>
            <person name="Henrissat B."/>
            <person name="Drula E."/>
            <person name="Hughes K.W."/>
            <person name="Mata J.L."/>
            <person name="Ishikawa N.K."/>
            <person name="Vargas-Isla R."/>
            <person name="Ushijima S."/>
            <person name="Smith C.A."/>
            <person name="Ahrendt S."/>
            <person name="Andreopoulos W."/>
            <person name="He G."/>
            <person name="Labutti K."/>
            <person name="Lipzen A."/>
            <person name="Ng V."/>
            <person name="Riley R."/>
            <person name="Sandor L."/>
            <person name="Barry K."/>
            <person name="Martinez A.T."/>
            <person name="Xiao Y."/>
            <person name="Gibbons J.G."/>
            <person name="Terashima K."/>
            <person name="Grigoriev I.V."/>
            <person name="Hibbett D.S."/>
        </authorList>
    </citation>
    <scope>NUCLEOTIDE SEQUENCE</scope>
    <source>
        <strain evidence="2">JLM2183</strain>
    </source>
</reference>
<dbReference type="OrthoDB" id="3053346at2759"/>
<evidence type="ECO:0000256" key="1">
    <source>
        <dbReference type="SAM" id="MobiDB-lite"/>
    </source>
</evidence>
<feature type="compositionally biased region" description="Basic and acidic residues" evidence="1">
    <location>
        <begin position="188"/>
        <end position="199"/>
    </location>
</feature>
<proteinExistence type="predicted"/>
<feature type="region of interest" description="Disordered" evidence="1">
    <location>
        <begin position="174"/>
        <end position="213"/>
    </location>
</feature>
<accession>A0A9W9A6L0</accession>
<protein>
    <submittedName>
        <fullName evidence="2">Uncharacterized protein</fullName>
    </submittedName>
</protein>
<dbReference type="Proteomes" id="UP001150266">
    <property type="component" value="Unassembled WGS sequence"/>
</dbReference>
<sequence>MYSLPTEYSFVALSLDPEATVSDLKNELLTAACRRLQRKTFVAYVGERRQFFMPWEPHHSWQFYLVFQALRKEDPALGIEPQMSVPVLPNTSHPLHREPLDPGYALPWNDCYISESIQFNARVVTRMTEEPVYCATSEEAERIQGYFDEDSKRRRELKPQILAARAIMGKENIERRDVESESPWGFGEEEHGSTAEARGKSSASASIDASLERSNEDEAKIMLDELTAQPRRNLFVVEVSFDLSSAELIHEPDEFFQEVASLTKLTIELENARKQREIMNAQRIDQEYFAAIQEGRSRPPRARKCMQSSV</sequence>
<gene>
    <name evidence="2" type="ORF">J3R30DRAFT_3294311</name>
</gene>